<evidence type="ECO:0000256" key="1">
    <source>
        <dbReference type="ARBA" id="ARBA00022723"/>
    </source>
</evidence>
<keyword evidence="3" id="KW-0413">Isomerase</keyword>
<dbReference type="Proteomes" id="UP000428260">
    <property type="component" value="Chromosome"/>
</dbReference>
<dbReference type="GO" id="GO:0016853">
    <property type="term" value="F:isomerase activity"/>
    <property type="evidence" value="ECO:0007669"/>
    <property type="project" value="UniProtKB-KW"/>
</dbReference>
<dbReference type="CDD" id="cd07010">
    <property type="entry name" value="cupin_PMI_type_I_N_bac"/>
    <property type="match status" value="1"/>
</dbReference>
<keyword evidence="4" id="KW-1185">Reference proteome</keyword>
<dbReference type="AlphaFoldDB" id="A0A6I6K4B5"/>
<protein>
    <submittedName>
        <fullName evidence="3">Phosphoheptose isomerase</fullName>
    </submittedName>
</protein>
<organism evidence="3 4">
    <name type="scientific">Maribellus comscasis</name>
    <dbReference type="NCBI Taxonomy" id="2681766"/>
    <lineage>
        <taxon>Bacteria</taxon>
        <taxon>Pseudomonadati</taxon>
        <taxon>Bacteroidota</taxon>
        <taxon>Bacteroidia</taxon>
        <taxon>Marinilabiliales</taxon>
        <taxon>Prolixibacteraceae</taxon>
        <taxon>Maribellus</taxon>
    </lineage>
</organism>
<accession>A0A6I6K4B5</accession>
<dbReference type="InterPro" id="IPR027417">
    <property type="entry name" value="P-loop_NTPase"/>
</dbReference>
<proteinExistence type="predicted"/>
<dbReference type="Gene3D" id="2.60.120.10">
    <property type="entry name" value="Jelly Rolls"/>
    <property type="match status" value="1"/>
</dbReference>
<evidence type="ECO:0000256" key="2">
    <source>
        <dbReference type="ARBA" id="ARBA00022833"/>
    </source>
</evidence>
<dbReference type="SUPFAM" id="SSF51182">
    <property type="entry name" value="RmlC-like cupins"/>
    <property type="match status" value="1"/>
</dbReference>
<dbReference type="PANTHER" id="PTHR42742">
    <property type="entry name" value="TRANSCRIPTIONAL REPRESSOR MPRA"/>
    <property type="match status" value="1"/>
</dbReference>
<dbReference type="EMBL" id="CP046401">
    <property type="protein sequence ID" value="QGY48258.1"/>
    <property type="molecule type" value="Genomic_DNA"/>
</dbReference>
<dbReference type="Gene3D" id="3.40.50.300">
    <property type="entry name" value="P-loop containing nucleotide triphosphate hydrolases"/>
    <property type="match status" value="1"/>
</dbReference>
<gene>
    <name evidence="3" type="ORF">GM418_30270</name>
</gene>
<reference evidence="3 4" key="1">
    <citation type="submission" date="2019-11" db="EMBL/GenBank/DDBJ databases">
        <authorList>
            <person name="Zheng R.K."/>
            <person name="Sun C.M."/>
        </authorList>
    </citation>
    <scope>NUCLEOTIDE SEQUENCE [LARGE SCALE GENOMIC DNA]</scope>
    <source>
        <strain evidence="3 4">WC007</strain>
    </source>
</reference>
<dbReference type="PANTHER" id="PTHR42742:SF3">
    <property type="entry name" value="FRUCTOKINASE"/>
    <property type="match status" value="1"/>
</dbReference>
<dbReference type="GO" id="GO:0046872">
    <property type="term" value="F:metal ion binding"/>
    <property type="evidence" value="ECO:0007669"/>
    <property type="project" value="UniProtKB-KW"/>
</dbReference>
<keyword evidence="1" id="KW-0479">Metal-binding</keyword>
<dbReference type="InterPro" id="IPR051804">
    <property type="entry name" value="Carb_Metab_Reg_Kinase/Isom"/>
</dbReference>
<sequence>MFNPHPYDDPTAVNKPELSDKTIHSIITGIKQSASYISNLLQKKLNGKSGAVVIALDGYIGAEWEQTVNLISQELKLQRLKITAIDFADVYKSSAELDKLFAEYLEENLEKDPVLLFGKLFKGDFEDIIDNRKYKLLKKRITEAIEGQEKEVIIVYGCGAAIKSLRSLYDFVFYFDVTPKEVILRAKKGKFANLGDTIARPVKTMLRRCYYVDFELAGHLRWDMIENDEIDYYVASNDPDNIQLIPKESFSDITSALVRYPLRCKPVYIEGVWGGHYMKSLRNLPDNMRNAAWVFDLIPLEVSIVVEAGSQLIEMPYFTFVQKEGTQLMGQDCVDKFGGYFPIRFNYDDSYHSSGNMSVQLHSSHQYNIENYGEHGRQDESYYVIATGHGAKTYLGFNEDVNPDEFIREAKKSEKEFTPIDYQKYINHVQSMPGTQVMIPAGTIHSSGRNQVVLEIGSLTVGSYTYKMYDYLRADLDGKPRPIHTYHGERELRKERKTNWVKENLVQTPWLVRSGEGWAEYIVGEHDLLYFSLRRFEFENEIRDNTNGKFHVLTLVDGEKVLIQSVDNPEHCYTSNYLDVVVVPANMGSYVVKNIGNQPVCIHKTMLKDGFTNEELFIH</sequence>
<dbReference type="InterPro" id="IPR011051">
    <property type="entry name" value="RmlC_Cupin_sf"/>
</dbReference>
<keyword evidence="2" id="KW-0862">Zinc</keyword>
<dbReference type="InterPro" id="IPR014710">
    <property type="entry name" value="RmlC-like_jellyroll"/>
</dbReference>
<dbReference type="KEGG" id="mcos:GM418_30270"/>
<evidence type="ECO:0000313" key="4">
    <source>
        <dbReference type="Proteomes" id="UP000428260"/>
    </source>
</evidence>
<evidence type="ECO:0000313" key="3">
    <source>
        <dbReference type="EMBL" id="QGY48258.1"/>
    </source>
</evidence>
<name>A0A6I6K4B5_9BACT</name>